<dbReference type="RefSeq" id="WP_187080412.1">
    <property type="nucleotide sequence ID" value="NZ_JACORU010000001.1"/>
</dbReference>
<evidence type="ECO:0000313" key="3">
    <source>
        <dbReference type="Proteomes" id="UP000596827"/>
    </source>
</evidence>
<reference evidence="2" key="1">
    <citation type="submission" date="2020-08" db="EMBL/GenBank/DDBJ databases">
        <title>Ramlibacter sp. GTP1 16S ribosomal RNA gene genome sequencing and assembly.</title>
        <authorList>
            <person name="Kang M."/>
        </authorList>
    </citation>
    <scope>NUCLEOTIDE SEQUENCE</scope>
    <source>
        <strain evidence="2">GTP1</strain>
    </source>
</reference>
<accession>A0A923M733</accession>
<name>A0A923M733_9BURK</name>
<protein>
    <submittedName>
        <fullName evidence="2">Uncharacterized protein</fullName>
    </submittedName>
</protein>
<sequence>MSTPTVTFVSLAAELQQRFALAAGEVHVLERLQVAQFVSSGVFEPWPAPDLLRHLHASLEALDVEKPGAGFVNHFAQATRCRDLLQAMATQAGPYAEQAATPLRRLALDIGMHTGVIGNVARDVDPMLQTLGQLLSDRDKMLRHAQAQAHVRSLFTQAADYVKRTQLLKELAESGRNSRASLTALIDAQKALLATVQGGIAEAWAAWQPPVAQFAAMMSEHPSNARYHPSVPGLQKRLLELLVKAIEDADAAEVLRNRAKEQLVAVQRQVSVAKGWVSGPPT</sequence>
<comment type="caution">
    <text evidence="2">The sequence shown here is derived from an EMBL/GenBank/DDBJ whole genome shotgun (WGS) entry which is preliminary data.</text>
</comment>
<organism evidence="2 3">
    <name type="scientific">Ramlibacter albus</name>
    <dbReference type="NCBI Taxonomy" id="2079448"/>
    <lineage>
        <taxon>Bacteria</taxon>
        <taxon>Pseudomonadati</taxon>
        <taxon>Pseudomonadota</taxon>
        <taxon>Betaproteobacteria</taxon>
        <taxon>Burkholderiales</taxon>
        <taxon>Comamonadaceae</taxon>
        <taxon>Ramlibacter</taxon>
    </lineage>
</organism>
<dbReference type="Proteomes" id="UP000596827">
    <property type="component" value="Unassembled WGS sequence"/>
</dbReference>
<dbReference type="EMBL" id="JACORU010000001">
    <property type="protein sequence ID" value="MBC5764004.1"/>
    <property type="molecule type" value="Genomic_DNA"/>
</dbReference>
<proteinExistence type="predicted"/>
<keyword evidence="3" id="KW-1185">Reference proteome</keyword>
<dbReference type="AlphaFoldDB" id="A0A923M733"/>
<keyword evidence="1" id="KW-0175">Coiled coil</keyword>
<gene>
    <name evidence="2" type="ORF">H8R02_06050</name>
</gene>
<evidence type="ECO:0000256" key="1">
    <source>
        <dbReference type="SAM" id="Coils"/>
    </source>
</evidence>
<evidence type="ECO:0000313" key="2">
    <source>
        <dbReference type="EMBL" id="MBC5764004.1"/>
    </source>
</evidence>
<feature type="coiled-coil region" evidence="1">
    <location>
        <begin position="242"/>
        <end position="269"/>
    </location>
</feature>